<dbReference type="AlphaFoldDB" id="A0A3M7M5W8"/>
<feature type="region of interest" description="Disordered" evidence="1">
    <location>
        <begin position="488"/>
        <end position="520"/>
    </location>
</feature>
<sequence>MSNMQDNKAPRDLSLEEWPELPPSRPAVDLPTRTVRKVRPCPEFNSLHFHVSPYKKPEACRDKRVWRVGEKAMTYTEWLGIQKDRDDAFLIWKDTEEGKRQVQWVMNLFPGLPQTLEDVSNLARLEDVSEFVREMSMPSTPLRCRWHATLTAQGATLTDWDATLRDTVANPRLSCSQMKALVLLTSPNRSLPSKTIDKTLFAYTGVYGDPGQHWRDRADKDNSYDCLFPRYGYLQGNIRGWDREQTVAKQVIIGDPNYTLPPGEERMIMTARYELHDPLYYDAPPYIAASRLYPGEISHGIEDLPPELFEKILKRVGLLEGSLVVSRNSSHEWGLSNQSPSNKPSDTAAFRCRVVLPRHRSIISPEKLEPWLAHPKFNVYRLLGLRTVNLIYRIRFTYEDEIVYLGASCKAGKIVYGHNTPWDSIPDRNKDGDFLFRDDEGYLAVRAFRIKFDFGSRYSGKWGLDILRRLHQRGDMLVWQQVSIQSPSDRVVPSETTTTTPAPTSNNAHNSRPTMSSKDCSTQHREGILDAIRNTLHSLSCTSHREPSHSYKNMAPSDQAQIVYANRPNLPRQLSYCALPRGICRMSAPAKSKVEDPFDDRHKITESEDEARPQSRLEMVA</sequence>
<gene>
    <name evidence="2" type="ORF">GMOD_00010197</name>
</gene>
<feature type="region of interest" description="Disordered" evidence="1">
    <location>
        <begin position="589"/>
        <end position="621"/>
    </location>
</feature>
<dbReference type="OrthoDB" id="3694561at2759"/>
<reference evidence="2 3" key="1">
    <citation type="journal article" date="2014" name="PLoS ONE">
        <title>De novo Genome Assembly of the Fungal Plant Pathogen Pyrenophora semeniperda.</title>
        <authorList>
            <person name="Soliai M.M."/>
            <person name="Meyer S.E."/>
            <person name="Udall J.A."/>
            <person name="Elzinga D.E."/>
            <person name="Hermansen R.A."/>
            <person name="Bodily P.M."/>
            <person name="Hart A.A."/>
            <person name="Coleman C.E."/>
        </authorList>
    </citation>
    <scope>NUCLEOTIDE SEQUENCE [LARGE SCALE GENOMIC DNA]</scope>
    <source>
        <strain evidence="2 3">CCB06</strain>
        <tissue evidence="2">Mycelium</tissue>
    </source>
</reference>
<protein>
    <submittedName>
        <fullName evidence="2">Uncharacterized protein</fullName>
    </submittedName>
</protein>
<keyword evidence="3" id="KW-1185">Reference proteome</keyword>
<organism evidence="2 3">
    <name type="scientific">Pyrenophora seminiperda CCB06</name>
    <dbReference type="NCBI Taxonomy" id="1302712"/>
    <lineage>
        <taxon>Eukaryota</taxon>
        <taxon>Fungi</taxon>
        <taxon>Dikarya</taxon>
        <taxon>Ascomycota</taxon>
        <taxon>Pezizomycotina</taxon>
        <taxon>Dothideomycetes</taxon>
        <taxon>Pleosporomycetidae</taxon>
        <taxon>Pleosporales</taxon>
        <taxon>Pleosporineae</taxon>
        <taxon>Pleosporaceae</taxon>
        <taxon>Pyrenophora</taxon>
    </lineage>
</organism>
<feature type="region of interest" description="Disordered" evidence="1">
    <location>
        <begin position="1"/>
        <end position="27"/>
    </location>
</feature>
<evidence type="ECO:0000313" key="3">
    <source>
        <dbReference type="Proteomes" id="UP000265663"/>
    </source>
</evidence>
<dbReference type="EMBL" id="KE747822">
    <property type="protein sequence ID" value="RMZ69780.1"/>
    <property type="molecule type" value="Genomic_DNA"/>
</dbReference>
<feature type="compositionally biased region" description="Basic and acidic residues" evidence="1">
    <location>
        <begin position="592"/>
        <end position="615"/>
    </location>
</feature>
<evidence type="ECO:0000256" key="1">
    <source>
        <dbReference type="SAM" id="MobiDB-lite"/>
    </source>
</evidence>
<accession>A0A3M7M5W8</accession>
<dbReference type="Proteomes" id="UP000265663">
    <property type="component" value="Unassembled WGS sequence"/>
</dbReference>
<name>A0A3M7M5W8_9PLEO</name>
<evidence type="ECO:0000313" key="2">
    <source>
        <dbReference type="EMBL" id="RMZ69780.1"/>
    </source>
</evidence>
<proteinExistence type="predicted"/>
<feature type="compositionally biased region" description="Polar residues" evidence="1">
    <location>
        <begin position="505"/>
        <end position="520"/>
    </location>
</feature>